<dbReference type="EC" id="3.1.26.-" evidence="6"/>
<dbReference type="InterPro" id="IPR036389">
    <property type="entry name" value="RNase_III_sf"/>
</dbReference>
<proteinExistence type="inferred from homology"/>
<keyword evidence="5 6" id="KW-0378">Hydrolase</keyword>
<dbReference type="InterPro" id="IPR000999">
    <property type="entry name" value="RNase_III_dom"/>
</dbReference>
<dbReference type="GO" id="GO:0019843">
    <property type="term" value="F:rRNA binding"/>
    <property type="evidence" value="ECO:0007669"/>
    <property type="project" value="UniProtKB-UniRule"/>
</dbReference>
<dbReference type="Pfam" id="PF00636">
    <property type="entry name" value="Ribonuclease_3"/>
    <property type="match status" value="1"/>
</dbReference>
<dbReference type="SUPFAM" id="SSF69065">
    <property type="entry name" value="RNase III domain-like"/>
    <property type="match status" value="1"/>
</dbReference>
<dbReference type="PATRIC" id="fig|1341157.4.peg.1621"/>
<comment type="caution">
    <text evidence="8">The sequence shown here is derived from an EMBL/GenBank/DDBJ whole genome shotgun (WGS) entry which is preliminary data.</text>
</comment>
<sequence length="140" mass="15848">MNREILTEREANSYSPLTLAFLGDSVYDTLVREFLLRKANMPVAKLHSAKIKLVCAEFQSKAYDIVSEKLSEHETAILKRGRNATGNTVPKHADAAEYRRATALECLFGYLFLTGKNERVRELFEVIINSNIIENEQIGV</sequence>
<dbReference type="Proteomes" id="UP000019365">
    <property type="component" value="Unassembled WGS sequence"/>
</dbReference>
<dbReference type="Gene3D" id="1.10.1520.10">
    <property type="entry name" value="Ribonuclease III domain"/>
    <property type="match status" value="1"/>
</dbReference>
<evidence type="ECO:0000313" key="8">
    <source>
        <dbReference type="EMBL" id="EWM53596.1"/>
    </source>
</evidence>
<organism evidence="8 9">
    <name type="scientific">Ruminococcus flavefaciens 007c</name>
    <dbReference type="NCBI Taxonomy" id="1341157"/>
    <lineage>
        <taxon>Bacteria</taxon>
        <taxon>Bacillati</taxon>
        <taxon>Bacillota</taxon>
        <taxon>Clostridia</taxon>
        <taxon>Eubacteriales</taxon>
        <taxon>Oscillospiraceae</taxon>
        <taxon>Ruminococcus</taxon>
    </lineage>
</organism>
<keyword evidence="4 6" id="KW-0255">Endonuclease</keyword>
<name>W7UEK5_RUMFL</name>
<dbReference type="GO" id="GO:0006364">
    <property type="term" value="P:rRNA processing"/>
    <property type="evidence" value="ECO:0007669"/>
    <property type="project" value="UniProtKB-UniRule"/>
</dbReference>
<keyword evidence="6" id="KW-0699">rRNA-binding</keyword>
<comment type="subunit">
    <text evidence="6">Homodimer.</text>
</comment>
<accession>W7UEK5</accession>
<dbReference type="AlphaFoldDB" id="W7UEK5"/>
<keyword evidence="6" id="KW-0460">Magnesium</keyword>
<dbReference type="EMBL" id="ATAX01000024">
    <property type="protein sequence ID" value="EWM53596.1"/>
    <property type="molecule type" value="Genomic_DNA"/>
</dbReference>
<comment type="similarity">
    <text evidence="6">Belongs to the MrnC RNase family.</text>
</comment>
<evidence type="ECO:0000256" key="4">
    <source>
        <dbReference type="ARBA" id="ARBA00022759"/>
    </source>
</evidence>
<comment type="subcellular location">
    <subcellularLocation>
        <location evidence="6">Cytoplasm</location>
    </subcellularLocation>
</comment>
<dbReference type="HAMAP" id="MF_01468">
    <property type="entry name" value="RNase_Mini_III"/>
    <property type="match status" value="1"/>
</dbReference>
<gene>
    <name evidence="6" type="primary">mrnC</name>
    <name evidence="8" type="ORF">RF007C_05930</name>
</gene>
<dbReference type="GO" id="GO:0004525">
    <property type="term" value="F:ribonuclease III activity"/>
    <property type="evidence" value="ECO:0007669"/>
    <property type="project" value="InterPro"/>
</dbReference>
<evidence type="ECO:0000256" key="5">
    <source>
        <dbReference type="ARBA" id="ARBA00022801"/>
    </source>
</evidence>
<dbReference type="PIRSF" id="PIRSF005520">
    <property type="entry name" value="UCP005520"/>
    <property type="match status" value="1"/>
</dbReference>
<dbReference type="PANTHER" id="PTHR34276:SF1">
    <property type="entry name" value="MINI-RIBONUCLEASE 3"/>
    <property type="match status" value="1"/>
</dbReference>
<keyword evidence="9" id="KW-1185">Reference proteome</keyword>
<evidence type="ECO:0000256" key="2">
    <source>
        <dbReference type="ARBA" id="ARBA00022552"/>
    </source>
</evidence>
<keyword evidence="3 6" id="KW-0540">Nuclease</keyword>
<dbReference type="OrthoDB" id="46571at2"/>
<keyword evidence="1 6" id="KW-0690">Ribosome biogenesis</keyword>
<feature type="domain" description="RNase III" evidence="7">
    <location>
        <begin position="3"/>
        <end position="137"/>
    </location>
</feature>
<comment type="cofactor">
    <cofactor evidence="6">
        <name>Mg(2+)</name>
        <dbReference type="ChEBI" id="CHEBI:18420"/>
    </cofactor>
</comment>
<evidence type="ECO:0000313" key="9">
    <source>
        <dbReference type="Proteomes" id="UP000019365"/>
    </source>
</evidence>
<feature type="active site" evidence="6">
    <location>
        <position position="24"/>
    </location>
</feature>
<dbReference type="GO" id="GO:0005737">
    <property type="term" value="C:cytoplasm"/>
    <property type="evidence" value="ECO:0007669"/>
    <property type="project" value="UniProtKB-SubCell"/>
</dbReference>
<comment type="function">
    <text evidence="6">Involved in correct processing of both the 5' and 3' ends of 23S rRNA precursor. Processes 30S rRNA precursor transcript even in absence of ribonuclease 3 (Rnc); Rnc processes 30S rRNA into smaller rRNA precursors.</text>
</comment>
<protein>
    <recommendedName>
        <fullName evidence="6">Mini-ribonuclease 3</fullName>
        <shortName evidence="6">Mini-3</shortName>
        <shortName evidence="6">Mini-RNase 3</shortName>
        <ecNumber evidence="6">3.1.26.-</ecNumber>
    </recommendedName>
    <alternativeName>
        <fullName evidence="6">Mini-RNase III</fullName>
        <shortName evidence="6">Mini-III</shortName>
    </alternativeName>
</protein>
<dbReference type="eggNOG" id="COG1939">
    <property type="taxonomic scope" value="Bacteria"/>
</dbReference>
<evidence type="ECO:0000259" key="7">
    <source>
        <dbReference type="SMART" id="SM00535"/>
    </source>
</evidence>
<keyword evidence="2 6" id="KW-0698">rRNA processing</keyword>
<reference evidence="8 9" key="1">
    <citation type="journal article" date="2014" name="PLoS ONE">
        <title>Rumen cellulosomics: divergent fiber-degrading strategies revealed by comparative genome-wide analysis of six ruminococcal strains.</title>
        <authorList>
            <person name="Dassa B."/>
            <person name="Borovok I."/>
            <person name="Ruimy-Israeli V."/>
            <person name="Lamed R."/>
            <person name="Flint H.J."/>
            <person name="Duncan S.H."/>
            <person name="Henrissat B."/>
            <person name="Coutinho P."/>
            <person name="Morrison M."/>
            <person name="Mosoni P."/>
            <person name="Yeoman C.J."/>
            <person name="White B.A."/>
            <person name="Bayer E.A."/>
        </authorList>
    </citation>
    <scope>NUCLEOTIDE SEQUENCE [LARGE SCALE GENOMIC DNA]</scope>
    <source>
        <strain evidence="8 9">007c</strain>
    </source>
</reference>
<dbReference type="SMART" id="SM00535">
    <property type="entry name" value="RIBOc"/>
    <property type="match status" value="1"/>
</dbReference>
<dbReference type="CDD" id="cd00593">
    <property type="entry name" value="RIBOc"/>
    <property type="match status" value="1"/>
</dbReference>
<keyword evidence="6" id="KW-0963">Cytoplasm</keyword>
<evidence type="ECO:0000256" key="3">
    <source>
        <dbReference type="ARBA" id="ARBA00022722"/>
    </source>
</evidence>
<dbReference type="InterPro" id="IPR008226">
    <property type="entry name" value="Mini3_fam"/>
</dbReference>
<dbReference type="PANTHER" id="PTHR34276">
    <property type="entry name" value="MINI-RIBONUCLEASE 3"/>
    <property type="match status" value="1"/>
</dbReference>
<dbReference type="RefSeq" id="WP_019678574.1">
    <property type="nucleotide sequence ID" value="NZ_ATAX01000024.1"/>
</dbReference>
<keyword evidence="6" id="KW-0694">RNA-binding</keyword>
<evidence type="ECO:0000256" key="1">
    <source>
        <dbReference type="ARBA" id="ARBA00022517"/>
    </source>
</evidence>
<evidence type="ECO:0000256" key="6">
    <source>
        <dbReference type="HAMAP-Rule" id="MF_01468"/>
    </source>
</evidence>